<dbReference type="InterPro" id="IPR002052">
    <property type="entry name" value="DNA_methylase_N6_adenine_CS"/>
</dbReference>
<keyword evidence="5 6" id="KW-0949">S-adenosyl-L-methionine</keyword>
<dbReference type="InterPro" id="IPR029063">
    <property type="entry name" value="SAM-dependent_MTases_sf"/>
</dbReference>
<keyword evidence="3 6" id="KW-0489">Methyltransferase</keyword>
<evidence type="ECO:0000256" key="6">
    <source>
        <dbReference type="HAMAP-Rule" id="MF_01859"/>
    </source>
</evidence>
<dbReference type="InterPro" id="IPR058679">
    <property type="entry name" value="RlmG_N"/>
</dbReference>
<accession>A0ABS2HIY0</accession>
<dbReference type="InterPro" id="IPR007848">
    <property type="entry name" value="Small_mtfrase_dom"/>
</dbReference>
<dbReference type="RefSeq" id="WP_205157997.1">
    <property type="nucleotide sequence ID" value="NZ_JAFEUM010000002.1"/>
</dbReference>
<evidence type="ECO:0000313" key="9">
    <source>
        <dbReference type="EMBL" id="MBM7036442.1"/>
    </source>
</evidence>
<protein>
    <recommendedName>
        <fullName evidence="6">Ribosomal RNA large subunit methyltransferase G</fullName>
        <ecNumber evidence="6">2.1.1.174</ecNumber>
    </recommendedName>
    <alternativeName>
        <fullName evidence="6">23S rRNA m2G1835 methyltransferase</fullName>
    </alternativeName>
    <alternativeName>
        <fullName evidence="6">rRNA (guanine-N(2)-)-methyltransferase RlmG</fullName>
    </alternativeName>
</protein>
<sequence length="378" mass="42338">MKTQLQLPDQTLRLQRYPYIEGSDLQAWSAGDEYVYRYLQEQQLDKQQRILILNDHFGALSSMLASNNQVTFMSDSKVAHLALRQNLLLNQLPEVNCLTSIDSINNEYDVVVMSLPKINRMLCWQLTQLRAVLPSNIPVIAVDKAKQIHSSTLKLFEQHLGTTTTSLAYKKHRLIFSFADNASPKQAEEAVSWSATPTPVELSNLANVYSGEKLDQGARLLLEHLPTPSCEPCDVIDLGCGNGIIGIRYKQLNPTSSVTFVDESYMAVESAKRNALSNIGTLDGCNFRVDNCLESAPKESADIILCNPPFHQQNAITDHIAQQMFEDAKNTLRSKGTLRVIGNRHLGYFAALVKLFGREQVSLVTQNRKFVIIDATKR</sequence>
<keyword evidence="1 6" id="KW-0963">Cytoplasm</keyword>
<evidence type="ECO:0000313" key="10">
    <source>
        <dbReference type="Proteomes" id="UP000809621"/>
    </source>
</evidence>
<dbReference type="SUPFAM" id="SSF53335">
    <property type="entry name" value="S-adenosyl-L-methionine-dependent methyltransferases"/>
    <property type="match status" value="1"/>
</dbReference>
<keyword evidence="10" id="KW-1185">Reference proteome</keyword>
<dbReference type="InterPro" id="IPR017237">
    <property type="entry name" value="RLMG"/>
</dbReference>
<dbReference type="EC" id="2.1.1.174" evidence="6"/>
<dbReference type="GO" id="GO:0008168">
    <property type="term" value="F:methyltransferase activity"/>
    <property type="evidence" value="ECO:0007669"/>
    <property type="project" value="UniProtKB-KW"/>
</dbReference>
<reference evidence="9 10" key="1">
    <citation type="submission" date="2021-02" db="EMBL/GenBank/DDBJ databases">
        <authorList>
            <person name="Park J.-S."/>
        </authorList>
    </citation>
    <scope>NUCLEOTIDE SEQUENCE [LARGE SCALE GENOMIC DNA]</scope>
    <source>
        <strain evidence="9 10">188UL20-2</strain>
    </source>
</reference>
<comment type="catalytic activity">
    <reaction evidence="6">
        <text>guanosine(1835) in 23S rRNA + S-adenosyl-L-methionine = N(2)-methylguanosine(1835) in 23S rRNA + S-adenosyl-L-homocysteine + H(+)</text>
        <dbReference type="Rhea" id="RHEA:42744"/>
        <dbReference type="Rhea" id="RHEA-COMP:10217"/>
        <dbReference type="Rhea" id="RHEA-COMP:10218"/>
        <dbReference type="ChEBI" id="CHEBI:15378"/>
        <dbReference type="ChEBI" id="CHEBI:57856"/>
        <dbReference type="ChEBI" id="CHEBI:59789"/>
        <dbReference type="ChEBI" id="CHEBI:74269"/>
        <dbReference type="ChEBI" id="CHEBI:74481"/>
        <dbReference type="EC" id="2.1.1.174"/>
    </reaction>
</comment>
<proteinExistence type="inferred from homology"/>
<dbReference type="Proteomes" id="UP000809621">
    <property type="component" value="Unassembled WGS sequence"/>
</dbReference>
<evidence type="ECO:0000256" key="1">
    <source>
        <dbReference type="ARBA" id="ARBA00022490"/>
    </source>
</evidence>
<dbReference type="PIRSF" id="PIRSF037565">
    <property type="entry name" value="RRNA_m2G_Mtase_RsmD_prd"/>
    <property type="match status" value="1"/>
</dbReference>
<gene>
    <name evidence="6" type="primary">rlmG</name>
    <name evidence="9" type="ORF">JQC93_08480</name>
</gene>
<dbReference type="PROSITE" id="PS00092">
    <property type="entry name" value="N6_MTASE"/>
    <property type="match status" value="1"/>
</dbReference>
<comment type="function">
    <text evidence="6">Specifically methylates the guanine in position 1835 (m2G1835) of 23S rRNA.</text>
</comment>
<evidence type="ECO:0000256" key="2">
    <source>
        <dbReference type="ARBA" id="ARBA00022552"/>
    </source>
</evidence>
<dbReference type="GO" id="GO:0032259">
    <property type="term" value="P:methylation"/>
    <property type="evidence" value="ECO:0007669"/>
    <property type="project" value="UniProtKB-KW"/>
</dbReference>
<evidence type="ECO:0000259" key="8">
    <source>
        <dbReference type="Pfam" id="PF26049"/>
    </source>
</evidence>
<evidence type="ECO:0000256" key="5">
    <source>
        <dbReference type="ARBA" id="ARBA00022691"/>
    </source>
</evidence>
<dbReference type="Gene3D" id="3.40.50.150">
    <property type="entry name" value="Vaccinia Virus protein VP39"/>
    <property type="match status" value="2"/>
</dbReference>
<dbReference type="HAMAP" id="MF_01859">
    <property type="entry name" value="23SrRNA_methyltr_G"/>
    <property type="match status" value="1"/>
</dbReference>
<dbReference type="Pfam" id="PF05175">
    <property type="entry name" value="MTS"/>
    <property type="match status" value="1"/>
</dbReference>
<dbReference type="PANTHER" id="PTHR47816">
    <property type="entry name" value="RIBOSOMAL RNA SMALL SUBUNIT METHYLTRANSFERASE C"/>
    <property type="match status" value="1"/>
</dbReference>
<keyword evidence="4 6" id="KW-0808">Transferase</keyword>
<feature type="domain" description="Methyltransferase small" evidence="7">
    <location>
        <begin position="201"/>
        <end position="373"/>
    </location>
</feature>
<comment type="caution">
    <text evidence="9">The sequence shown here is derived from an EMBL/GenBank/DDBJ whole genome shotgun (WGS) entry which is preliminary data.</text>
</comment>
<name>A0ABS2HIY0_9VIBR</name>
<evidence type="ECO:0000259" key="7">
    <source>
        <dbReference type="Pfam" id="PF05175"/>
    </source>
</evidence>
<organism evidence="9 10">
    <name type="scientific">Vibrio ulleungensis</name>
    <dbReference type="NCBI Taxonomy" id="2807619"/>
    <lineage>
        <taxon>Bacteria</taxon>
        <taxon>Pseudomonadati</taxon>
        <taxon>Pseudomonadota</taxon>
        <taxon>Gammaproteobacteria</taxon>
        <taxon>Vibrionales</taxon>
        <taxon>Vibrionaceae</taxon>
        <taxon>Vibrio</taxon>
    </lineage>
</organism>
<feature type="domain" description="RlmG N-terminal" evidence="8">
    <location>
        <begin position="3"/>
        <end position="178"/>
    </location>
</feature>
<comment type="subcellular location">
    <subcellularLocation>
        <location evidence="6">Cytoplasm</location>
    </subcellularLocation>
</comment>
<comment type="similarity">
    <text evidence="6">Belongs to the methyltransferase superfamily. RlmG family.</text>
</comment>
<dbReference type="PANTHER" id="PTHR47816:SF5">
    <property type="entry name" value="RIBOSOMAL RNA LARGE SUBUNIT METHYLTRANSFERASE G"/>
    <property type="match status" value="1"/>
</dbReference>
<dbReference type="InterPro" id="IPR046977">
    <property type="entry name" value="RsmC/RlmG"/>
</dbReference>
<evidence type="ECO:0000256" key="3">
    <source>
        <dbReference type="ARBA" id="ARBA00022603"/>
    </source>
</evidence>
<dbReference type="CDD" id="cd02440">
    <property type="entry name" value="AdoMet_MTases"/>
    <property type="match status" value="1"/>
</dbReference>
<dbReference type="EMBL" id="JAFEUM010000002">
    <property type="protein sequence ID" value="MBM7036442.1"/>
    <property type="molecule type" value="Genomic_DNA"/>
</dbReference>
<keyword evidence="2 6" id="KW-0698">rRNA processing</keyword>
<evidence type="ECO:0000256" key="4">
    <source>
        <dbReference type="ARBA" id="ARBA00022679"/>
    </source>
</evidence>
<dbReference type="Pfam" id="PF26049">
    <property type="entry name" value="RLMG_N"/>
    <property type="match status" value="1"/>
</dbReference>